<evidence type="ECO:0000256" key="1">
    <source>
        <dbReference type="SAM" id="MobiDB-lite"/>
    </source>
</evidence>
<dbReference type="SUPFAM" id="SSF48371">
    <property type="entry name" value="ARM repeat"/>
    <property type="match status" value="1"/>
</dbReference>
<protein>
    <recommendedName>
        <fullName evidence="4">SOSS complex subunit A homolog</fullName>
    </recommendedName>
</protein>
<keyword evidence="3" id="KW-1185">Reference proteome</keyword>
<reference evidence="2" key="1">
    <citation type="submission" date="2023-10" db="EMBL/GenBank/DDBJ databases">
        <title>Genome assembly of Pristionchus species.</title>
        <authorList>
            <person name="Yoshida K."/>
            <person name="Sommer R.J."/>
        </authorList>
    </citation>
    <scope>NUCLEOTIDE SEQUENCE</scope>
    <source>
        <strain evidence="2">RS5133</strain>
    </source>
</reference>
<evidence type="ECO:0008006" key="4">
    <source>
        <dbReference type="Google" id="ProtNLM"/>
    </source>
</evidence>
<organism evidence="2 3">
    <name type="scientific">Pristionchus fissidentatus</name>
    <dbReference type="NCBI Taxonomy" id="1538716"/>
    <lineage>
        <taxon>Eukaryota</taxon>
        <taxon>Metazoa</taxon>
        <taxon>Ecdysozoa</taxon>
        <taxon>Nematoda</taxon>
        <taxon>Chromadorea</taxon>
        <taxon>Rhabditida</taxon>
        <taxon>Rhabditina</taxon>
        <taxon>Diplogasteromorpha</taxon>
        <taxon>Diplogasteroidea</taxon>
        <taxon>Neodiplogasteridae</taxon>
        <taxon>Pristionchus</taxon>
    </lineage>
</organism>
<feature type="non-terminal residue" evidence="2">
    <location>
        <position position="1"/>
    </location>
</feature>
<evidence type="ECO:0000313" key="3">
    <source>
        <dbReference type="Proteomes" id="UP001432322"/>
    </source>
</evidence>
<dbReference type="InterPro" id="IPR011989">
    <property type="entry name" value="ARM-like"/>
</dbReference>
<dbReference type="EMBL" id="BTSY01000006">
    <property type="protein sequence ID" value="GMT33812.1"/>
    <property type="molecule type" value="Genomic_DNA"/>
</dbReference>
<accession>A0AAV5WRW3</accession>
<feature type="compositionally biased region" description="Basic residues" evidence="1">
    <location>
        <begin position="945"/>
        <end position="956"/>
    </location>
</feature>
<proteinExistence type="predicted"/>
<dbReference type="AlphaFoldDB" id="A0AAV5WRW3"/>
<dbReference type="InterPro" id="IPR016024">
    <property type="entry name" value="ARM-type_fold"/>
</dbReference>
<feature type="region of interest" description="Disordered" evidence="1">
    <location>
        <begin position="933"/>
        <end position="960"/>
    </location>
</feature>
<comment type="caution">
    <text evidence="2">The sequence shown here is derived from an EMBL/GenBank/DDBJ whole genome shotgun (WGS) entry which is preliminary data.</text>
</comment>
<gene>
    <name evidence="2" type="ORF">PFISCL1PPCAC_25109</name>
</gene>
<dbReference type="Gene3D" id="1.25.10.10">
    <property type="entry name" value="Leucine-rich Repeat Variant"/>
    <property type="match status" value="1"/>
</dbReference>
<dbReference type="Proteomes" id="UP001432322">
    <property type="component" value="Unassembled WGS sequence"/>
</dbReference>
<name>A0AAV5WRW3_9BILA</name>
<evidence type="ECO:0000313" key="2">
    <source>
        <dbReference type="EMBL" id="GMT33812.1"/>
    </source>
</evidence>
<sequence>SGMALNSGWSDDPPSTLVKVKKGAQSNWIERLCSPIGSIFFLEELKNNRREEQLEVFDKLLGMSPSLILSPYSHPIIQFFVDLLDSSVDSRLSASLTSSWTILEQILLSSKGRQMCMDLLSEVRGEEKRKEMATRIVEITPILWWFDYLDTLPLLLRLIDIVQLSELRGFYEKMEQLCSTREGMMVMHKMLKKRGGSTRILRSLRSRLRAAVLQQSQNPSGCSNLKQLIIYGESETIDLLGFLCKNASSFLFDISSRLIQSIIRDGNVDHWKMIVEALTSTRGIPLISMMTSSAFFPSFKRTINECCEPDLRFLVDSALNPTQSQLPNQLIAIPEIGDRNCEKRKCDDIAAIHAKKKSRADAVDPIDCTPSTVSLSPIVSITSAALVLQSSLPTVLPPQSNLNLTSRNFFTRSAVSDEAQIRLILDNIVASIVIMEKKDEEGRNEESKRRTFPKKSFAWGVEMDEEGKRKELRMRILHEKMEKADKLLEQQVAKISAYSGYNLGHKFIDALKDANEEMRTKYLTLLFNRPSFNPFVKDGSGYDLSLHLASDIVESRELFVPAVIDSLERVLIERRPIIDLILGRNDSSLVFTKEFVRQHSILRLLDGDANRFEFAVSLVIEKEGEKRRSEESRRLLIDYVVRNMEEIKEKRAGIRFLREISSELPHDSQQDILNTDDRSCGSETVEVANAMETRLTTPLDIKPPFLPTKPAGKLPFTKLKIIEALYSKLESTSGNNLNPGECAKFVKNIVKWSSEELAELFTHFSGWIKFPLFARLLHHLVCPATTRINFVPIVASLLPQLIDNLPLYFPIIDQLLQWETSDAFTNACIEGGISSPLMAVLDHKTQSARSLVLRIATCPQVLSFCSQHEDSIRKTWSGEVVLSYLRFPSRIDTFPIVPMKNSERESNHSRIGAEWAQVAERDGMKETKIEKRKVKTKERREKTKERKTKRRTKKLPRGTPLVSRVGKEKKKENVIDNTEHVNYTAQLIHWIDQFEFSSDFSMDFDAFFFILHDRIIDRKPVLERFASSLDIFLLTSSAGVNLIKMIMFTFPIAKEILMFVFLLPSIVGTNSESLLKPYLESSRKNRFIEEIVKGGRDSPLLQLLQSSGHRVEQFVESLLDDKSDLNRLLLEFVDVYRDEILATKYGKKIIDQLNVHEVPLPTNPGAES</sequence>